<name>A0A8X6LLC6_TRICU</name>
<dbReference type="GO" id="GO:0016740">
    <property type="term" value="F:transferase activity"/>
    <property type="evidence" value="ECO:0007669"/>
    <property type="project" value="UniProtKB-KW"/>
</dbReference>
<dbReference type="Proteomes" id="UP000887116">
    <property type="component" value="Unassembled WGS sequence"/>
</dbReference>
<proteinExistence type="predicted"/>
<comment type="caution">
    <text evidence="2">The sequence shown here is derived from an EMBL/GenBank/DDBJ whole genome shotgun (WGS) entry which is preliminary data.</text>
</comment>
<gene>
    <name evidence="2" type="primary">Wxf_00918</name>
    <name evidence="2" type="ORF">TNCT_280531</name>
</gene>
<reference evidence="2" key="1">
    <citation type="submission" date="2020-07" db="EMBL/GenBank/DDBJ databases">
        <title>Multicomponent nature underlies the extraordinary mechanical properties of spider dragline silk.</title>
        <authorList>
            <person name="Kono N."/>
            <person name="Nakamura H."/>
            <person name="Mori M."/>
            <person name="Yoshida Y."/>
            <person name="Ohtoshi R."/>
            <person name="Malay A.D."/>
            <person name="Moran D.A.P."/>
            <person name="Tomita M."/>
            <person name="Numata K."/>
            <person name="Arakawa K."/>
        </authorList>
    </citation>
    <scope>NUCLEOTIDE SEQUENCE</scope>
</reference>
<dbReference type="AlphaFoldDB" id="A0A8X6LLC6"/>
<feature type="domain" description="OTU" evidence="1">
    <location>
        <begin position="17"/>
        <end position="233"/>
    </location>
</feature>
<sequence length="233" mass="26701">MGPPKRPVSRELPSRDPFLIDVPADGSCLFWSTALAYLIPVKDDNDAFQQRYTTLFEDEKFENCEDFRQLIDSCLLYNRITSNEKVKGLIDKFRNKVADYISSDAELRGAVNKDNILCLFDNQNRQEEIICETVERNLGLCSNGRDIKNRKAIIQELLNNKEKNEANNLVSRVYLECVRNNQFWGGELEIEAMSKMLKAEINVFGSTRSQYPGGDIPIQLFHVSTIEGGERNH</sequence>
<evidence type="ECO:0000313" key="3">
    <source>
        <dbReference type="Proteomes" id="UP000887116"/>
    </source>
</evidence>
<organism evidence="2 3">
    <name type="scientific">Trichonephila clavata</name>
    <name type="common">Joro spider</name>
    <name type="synonym">Nephila clavata</name>
    <dbReference type="NCBI Taxonomy" id="2740835"/>
    <lineage>
        <taxon>Eukaryota</taxon>
        <taxon>Metazoa</taxon>
        <taxon>Ecdysozoa</taxon>
        <taxon>Arthropoda</taxon>
        <taxon>Chelicerata</taxon>
        <taxon>Arachnida</taxon>
        <taxon>Araneae</taxon>
        <taxon>Araneomorphae</taxon>
        <taxon>Entelegynae</taxon>
        <taxon>Araneoidea</taxon>
        <taxon>Nephilidae</taxon>
        <taxon>Trichonephila</taxon>
    </lineage>
</organism>
<protein>
    <submittedName>
        <fullName evidence="2">Phosphocholine transferase AnkX</fullName>
    </submittedName>
</protein>
<accession>A0A8X6LLC6</accession>
<dbReference type="OrthoDB" id="7433260at2759"/>
<evidence type="ECO:0000259" key="1">
    <source>
        <dbReference type="PROSITE" id="PS50802"/>
    </source>
</evidence>
<keyword evidence="3" id="KW-1185">Reference proteome</keyword>
<keyword evidence="2" id="KW-0808">Transferase</keyword>
<dbReference type="Gene3D" id="3.90.70.80">
    <property type="match status" value="1"/>
</dbReference>
<dbReference type="InterPro" id="IPR038765">
    <property type="entry name" value="Papain-like_cys_pep_sf"/>
</dbReference>
<dbReference type="SUPFAM" id="SSF54001">
    <property type="entry name" value="Cysteine proteinases"/>
    <property type="match status" value="1"/>
</dbReference>
<dbReference type="CDD" id="cd22744">
    <property type="entry name" value="OTU"/>
    <property type="match status" value="1"/>
</dbReference>
<dbReference type="PROSITE" id="PS50802">
    <property type="entry name" value="OTU"/>
    <property type="match status" value="1"/>
</dbReference>
<evidence type="ECO:0000313" key="2">
    <source>
        <dbReference type="EMBL" id="GFR11649.1"/>
    </source>
</evidence>
<dbReference type="Pfam" id="PF02338">
    <property type="entry name" value="OTU"/>
    <property type="match status" value="1"/>
</dbReference>
<dbReference type="EMBL" id="BMAO01016853">
    <property type="protein sequence ID" value="GFR11649.1"/>
    <property type="molecule type" value="Genomic_DNA"/>
</dbReference>
<dbReference type="InterPro" id="IPR003323">
    <property type="entry name" value="OTU_dom"/>
</dbReference>